<keyword evidence="4" id="KW-1185">Reference proteome</keyword>
<proteinExistence type="predicted"/>
<feature type="signal peptide" evidence="1">
    <location>
        <begin position="1"/>
        <end position="21"/>
    </location>
</feature>
<dbReference type="FunFam" id="2.60.40.1210:FF:000004">
    <property type="entry name" value="Cellobiose dehydrogenase"/>
    <property type="match status" value="1"/>
</dbReference>
<feature type="domain" description="Cellobiose dehydrogenase-like cytochrome" evidence="2">
    <location>
        <begin position="28"/>
        <end position="206"/>
    </location>
</feature>
<keyword evidence="1" id="KW-0732">Signal</keyword>
<dbReference type="SUPFAM" id="SSF49344">
    <property type="entry name" value="CBD9-like"/>
    <property type="match status" value="1"/>
</dbReference>
<dbReference type="Proteomes" id="UP001302126">
    <property type="component" value="Unassembled WGS sequence"/>
</dbReference>
<dbReference type="EMBL" id="MU864418">
    <property type="protein sequence ID" value="KAK4186663.1"/>
    <property type="molecule type" value="Genomic_DNA"/>
</dbReference>
<dbReference type="Pfam" id="PF16010">
    <property type="entry name" value="CDH-cyt"/>
    <property type="match status" value="1"/>
</dbReference>
<dbReference type="InterPro" id="IPR053208">
    <property type="entry name" value="GMC_Oxidoreductase_CD"/>
</dbReference>
<dbReference type="Gene3D" id="2.60.40.1210">
    <property type="entry name" value="Cellobiose dehydrogenase, cytochrome domain"/>
    <property type="match status" value="1"/>
</dbReference>
<protein>
    <recommendedName>
        <fullName evidence="2">Cellobiose dehydrogenase-like cytochrome domain-containing protein</fullName>
    </recommendedName>
</protein>
<dbReference type="PANTHER" id="PTHR47190:SF1">
    <property type="entry name" value="GLUCOSE-METHANOL-CHOLINE OXIDOREDUCTASE N-TERMINAL DOMAIN-CONTAINING PROTEIN"/>
    <property type="match status" value="1"/>
</dbReference>
<dbReference type="InterPro" id="IPR015920">
    <property type="entry name" value="Cellobiose_DH-like_cyt"/>
</dbReference>
<dbReference type="PANTHER" id="PTHR47190">
    <property type="entry name" value="DEHYDROGENASE, PUTATIVE-RELATED"/>
    <property type="match status" value="1"/>
</dbReference>
<comment type="caution">
    <text evidence="3">The sequence shown here is derived from an EMBL/GenBank/DDBJ whole genome shotgun (WGS) entry which is preliminary data.</text>
</comment>
<evidence type="ECO:0000313" key="4">
    <source>
        <dbReference type="Proteomes" id="UP001302126"/>
    </source>
</evidence>
<evidence type="ECO:0000256" key="1">
    <source>
        <dbReference type="SAM" id="SignalP"/>
    </source>
</evidence>
<evidence type="ECO:0000259" key="2">
    <source>
        <dbReference type="Pfam" id="PF16010"/>
    </source>
</evidence>
<gene>
    <name evidence="3" type="ORF">QBC35DRAFT_464515</name>
</gene>
<name>A0AAN6WQX4_9PEZI</name>
<dbReference type="AlphaFoldDB" id="A0AAN6WQX4"/>
<feature type="chain" id="PRO_5042955614" description="Cellobiose dehydrogenase-like cytochrome domain-containing protein" evidence="1">
    <location>
        <begin position="22"/>
        <end position="231"/>
    </location>
</feature>
<evidence type="ECO:0000313" key="3">
    <source>
        <dbReference type="EMBL" id="KAK4186663.1"/>
    </source>
</evidence>
<dbReference type="CDD" id="cd09630">
    <property type="entry name" value="CDH_like_cytochrome"/>
    <property type="match status" value="1"/>
</dbReference>
<organism evidence="3 4">
    <name type="scientific">Podospora australis</name>
    <dbReference type="NCBI Taxonomy" id="1536484"/>
    <lineage>
        <taxon>Eukaryota</taxon>
        <taxon>Fungi</taxon>
        <taxon>Dikarya</taxon>
        <taxon>Ascomycota</taxon>
        <taxon>Pezizomycotina</taxon>
        <taxon>Sordariomycetes</taxon>
        <taxon>Sordariomycetidae</taxon>
        <taxon>Sordariales</taxon>
        <taxon>Podosporaceae</taxon>
        <taxon>Podospora</taxon>
    </lineage>
</organism>
<reference evidence="3" key="2">
    <citation type="submission" date="2023-05" db="EMBL/GenBank/DDBJ databases">
        <authorList>
            <consortium name="Lawrence Berkeley National Laboratory"/>
            <person name="Steindorff A."/>
            <person name="Hensen N."/>
            <person name="Bonometti L."/>
            <person name="Westerberg I."/>
            <person name="Brannstrom I.O."/>
            <person name="Guillou S."/>
            <person name="Cros-Aarteil S."/>
            <person name="Calhoun S."/>
            <person name="Haridas S."/>
            <person name="Kuo A."/>
            <person name="Mondo S."/>
            <person name="Pangilinan J."/>
            <person name="Riley R."/>
            <person name="Labutti K."/>
            <person name="Andreopoulos B."/>
            <person name="Lipzen A."/>
            <person name="Chen C."/>
            <person name="Yanf M."/>
            <person name="Daum C."/>
            <person name="Ng V."/>
            <person name="Clum A."/>
            <person name="Ohm R."/>
            <person name="Martin F."/>
            <person name="Silar P."/>
            <person name="Natvig D."/>
            <person name="Lalanne C."/>
            <person name="Gautier V."/>
            <person name="Ament-Velasquez S.L."/>
            <person name="Kruys A."/>
            <person name="Hutchinson M.I."/>
            <person name="Powell A.J."/>
            <person name="Barry K."/>
            <person name="Miller A.N."/>
            <person name="Grigoriev I.V."/>
            <person name="Debuchy R."/>
            <person name="Gladieux P."/>
            <person name="Thoren M.H."/>
            <person name="Johannesson H."/>
        </authorList>
    </citation>
    <scope>NUCLEOTIDE SEQUENCE</scope>
    <source>
        <strain evidence="3">PSN309</strain>
    </source>
</reference>
<sequence length="231" mass="24228">MKGVKSSLLVAAIALTGKTIAQEATQAYTDASTGITFSVWDPSPGNVRFGMAVPSDALTVDADEFIGLLTCSSATKAKGWCGMSFGGGMVENLLLFAYPHGDSIQTSLRYATDYTLPEVYTGNAKVMQISARVNETGYELTFRCQGCLSWKQGPDGVEGGVKTTDGFLVLGWVHTSSQSPEEGNCADRAVVGQHETQGIFGGELNGEAVGLARYEEWVGQATGSENGGCAA</sequence>
<reference evidence="3" key="1">
    <citation type="journal article" date="2023" name="Mol. Phylogenet. Evol.">
        <title>Genome-scale phylogeny and comparative genomics of the fungal order Sordariales.</title>
        <authorList>
            <person name="Hensen N."/>
            <person name="Bonometti L."/>
            <person name="Westerberg I."/>
            <person name="Brannstrom I.O."/>
            <person name="Guillou S."/>
            <person name="Cros-Aarteil S."/>
            <person name="Calhoun S."/>
            <person name="Haridas S."/>
            <person name="Kuo A."/>
            <person name="Mondo S."/>
            <person name="Pangilinan J."/>
            <person name="Riley R."/>
            <person name="LaButti K."/>
            <person name="Andreopoulos B."/>
            <person name="Lipzen A."/>
            <person name="Chen C."/>
            <person name="Yan M."/>
            <person name="Daum C."/>
            <person name="Ng V."/>
            <person name="Clum A."/>
            <person name="Steindorff A."/>
            <person name="Ohm R.A."/>
            <person name="Martin F."/>
            <person name="Silar P."/>
            <person name="Natvig D.O."/>
            <person name="Lalanne C."/>
            <person name="Gautier V."/>
            <person name="Ament-Velasquez S.L."/>
            <person name="Kruys A."/>
            <person name="Hutchinson M.I."/>
            <person name="Powell A.J."/>
            <person name="Barry K."/>
            <person name="Miller A.N."/>
            <person name="Grigoriev I.V."/>
            <person name="Debuchy R."/>
            <person name="Gladieux P."/>
            <person name="Hiltunen Thoren M."/>
            <person name="Johannesson H."/>
        </authorList>
    </citation>
    <scope>NUCLEOTIDE SEQUENCE</scope>
    <source>
        <strain evidence="3">PSN309</strain>
    </source>
</reference>
<accession>A0AAN6WQX4</accession>